<feature type="region of interest" description="Disordered" evidence="1">
    <location>
        <begin position="173"/>
        <end position="195"/>
    </location>
</feature>
<evidence type="ECO:0000313" key="3">
    <source>
        <dbReference type="Proteomes" id="UP001492380"/>
    </source>
</evidence>
<feature type="compositionally biased region" description="Polar residues" evidence="1">
    <location>
        <begin position="177"/>
        <end position="195"/>
    </location>
</feature>
<keyword evidence="3" id="KW-1185">Reference proteome</keyword>
<accession>A0ABR1Z345</accession>
<evidence type="ECO:0000313" key="2">
    <source>
        <dbReference type="EMBL" id="KAK8246441.1"/>
    </source>
</evidence>
<sequence>MPELRIIHLIAQQRRRRLLCFPYFPPASIWPRRCITTDRYLDLLRRVRNTPQIPTPGRPLHTRYVHTPLSTPPRLAIHLPRRRRLRPAHQVTVPPTSPSAASRCPTSHFGSPAMRDPTYPCQVSGSASGQEPGWCGDERGGARRGCGLGFVGAPRTLCFAGWRHGSAAARMLPRSPTIGSMNPSTGVDSSTGRNSEITTAAGFDSRWRKESVRPAVSFRLRRARARAFGRPLSVFPLSMLSFPVTGRGYGNMMVLKKRWSW</sequence>
<dbReference type="EMBL" id="JBBWRZ010000001">
    <property type="protein sequence ID" value="KAK8246441.1"/>
    <property type="molecule type" value="Genomic_DNA"/>
</dbReference>
<name>A0ABR1Z345_9PEZI</name>
<comment type="caution">
    <text evidence="2">The sequence shown here is derived from an EMBL/GenBank/DDBJ whole genome shotgun (WGS) entry which is preliminary data.</text>
</comment>
<evidence type="ECO:0000256" key="1">
    <source>
        <dbReference type="SAM" id="MobiDB-lite"/>
    </source>
</evidence>
<proteinExistence type="predicted"/>
<protein>
    <submittedName>
        <fullName evidence="2">Uncharacterized protein</fullName>
    </submittedName>
</protein>
<organism evidence="2 3">
    <name type="scientific">Phyllosticta capitalensis</name>
    <dbReference type="NCBI Taxonomy" id="121624"/>
    <lineage>
        <taxon>Eukaryota</taxon>
        <taxon>Fungi</taxon>
        <taxon>Dikarya</taxon>
        <taxon>Ascomycota</taxon>
        <taxon>Pezizomycotina</taxon>
        <taxon>Dothideomycetes</taxon>
        <taxon>Dothideomycetes incertae sedis</taxon>
        <taxon>Botryosphaeriales</taxon>
        <taxon>Phyllostictaceae</taxon>
        <taxon>Phyllosticta</taxon>
    </lineage>
</organism>
<dbReference type="Proteomes" id="UP001492380">
    <property type="component" value="Unassembled WGS sequence"/>
</dbReference>
<gene>
    <name evidence="2" type="ORF">HDK90DRAFT_10671</name>
</gene>
<reference evidence="2 3" key="1">
    <citation type="submission" date="2024-04" db="EMBL/GenBank/DDBJ databases">
        <title>Phyllosticta paracitricarpa is synonymous to the EU quarantine fungus P. citricarpa based on phylogenomic analyses.</title>
        <authorList>
            <consortium name="Lawrence Berkeley National Laboratory"/>
            <person name="Van Ingen-Buijs V.A."/>
            <person name="Van Westerhoven A.C."/>
            <person name="Haridas S."/>
            <person name="Skiadas P."/>
            <person name="Martin F."/>
            <person name="Groenewald J.Z."/>
            <person name="Crous P.W."/>
            <person name="Seidl M.F."/>
        </authorList>
    </citation>
    <scope>NUCLEOTIDE SEQUENCE [LARGE SCALE GENOMIC DNA]</scope>
    <source>
        <strain evidence="2 3">CBS 123374</strain>
    </source>
</reference>